<dbReference type="GO" id="GO:0032299">
    <property type="term" value="C:ribonuclease H2 complex"/>
    <property type="evidence" value="ECO:0007669"/>
    <property type="project" value="InterPro"/>
</dbReference>
<comment type="subcellular location">
    <subcellularLocation>
        <location evidence="1">Nucleus</location>
    </subcellularLocation>
</comment>
<dbReference type="Pfam" id="PF09468">
    <property type="entry name" value="RNase_H2-Ydr279"/>
    <property type="match status" value="1"/>
</dbReference>
<feature type="region of interest" description="Disordered" evidence="6">
    <location>
        <begin position="248"/>
        <end position="282"/>
    </location>
</feature>
<feature type="region of interest" description="Disordered" evidence="6">
    <location>
        <begin position="378"/>
        <end position="445"/>
    </location>
</feature>
<dbReference type="GO" id="GO:0006401">
    <property type="term" value="P:RNA catabolic process"/>
    <property type="evidence" value="ECO:0007669"/>
    <property type="project" value="TreeGrafter"/>
</dbReference>
<feature type="compositionally biased region" description="Polar residues" evidence="6">
    <location>
        <begin position="258"/>
        <end position="279"/>
    </location>
</feature>
<gene>
    <name evidence="9" type="ORF">VPNG_04439</name>
</gene>
<proteinExistence type="predicted"/>
<sequence length="445" mass="48854">MARTRSTKGADKNAAAARKDTTTSTSKYTLPPECDSPPRVLILPEKATAQARVLSLKNPRYSRPTRYLVCPETGAYEFISISAPKTTPRSWLIEKNGSIETSGDAQDNGDERSENASLETQVTRNADLYIATPVDPLFLTLPALAAQLSSAKRMFLSSEDHFDSIAEDAPHLRETLQRWSQLRNLLESRMGAVCDTVEAGDETMFRLSEEKLLGQILAKAKRLSEAGLPTSMEEKFVTKALEAPVMAKRSNGVATPPTVEQSESPSNGESQTESVESQLSVATTVTKASEASTAATSAAGDLDALSTKDVTSAIQASEEVVRLQRLRIAFNFICSSYVPPAISAVLKKMLVDGKGSKVNFAPLDNYIAQLTKLRQEAMTARSASDYSRKRTLDEEDEDRREKKRKKDEEEKRKKAGESRGVRDLKKVNTAGMKKMSDFFTKKPKA</sequence>
<evidence type="ECO:0000256" key="2">
    <source>
        <dbReference type="ARBA" id="ARBA00019062"/>
    </source>
</evidence>
<feature type="compositionally biased region" description="Basic and acidic residues" evidence="6">
    <location>
        <begin position="434"/>
        <end position="445"/>
    </location>
</feature>
<dbReference type="Pfam" id="PF17745">
    <property type="entry name" value="Ydr279_N"/>
    <property type="match status" value="1"/>
</dbReference>
<evidence type="ECO:0000256" key="1">
    <source>
        <dbReference type="ARBA" id="ARBA00004123"/>
    </source>
</evidence>
<dbReference type="InParanoid" id="A0A423XC39"/>
<dbReference type="EMBL" id="LKEB01000019">
    <property type="protein sequence ID" value="ROW13504.1"/>
    <property type="molecule type" value="Genomic_DNA"/>
</dbReference>
<comment type="caution">
    <text evidence="9">The sequence shown here is derived from an EMBL/GenBank/DDBJ whole genome shotgun (WGS) entry which is preliminary data.</text>
</comment>
<keyword evidence="3" id="KW-0539">Nucleus</keyword>
<name>A0A423XC39_9PEZI</name>
<keyword evidence="10" id="KW-1185">Reference proteome</keyword>
<dbReference type="OrthoDB" id="29098at2759"/>
<dbReference type="InterPro" id="IPR019024">
    <property type="entry name" value="RNase_H2_suB_wHTH"/>
</dbReference>
<comment type="function">
    <text evidence="4">Non catalytic subunit of RNase H2, an endonuclease that specifically degrades the RNA of RNA:DNA hybrids. Participates in DNA replication, possibly by mediating the removal of lagging-strand Okazaki fragment RNA primers during DNA replication. Mediates the excision of single ribonucleotides from DNA:RNA duplexes.</text>
</comment>
<organism evidence="9 10">
    <name type="scientific">Cytospora leucostoma</name>
    <dbReference type="NCBI Taxonomy" id="1230097"/>
    <lineage>
        <taxon>Eukaryota</taxon>
        <taxon>Fungi</taxon>
        <taxon>Dikarya</taxon>
        <taxon>Ascomycota</taxon>
        <taxon>Pezizomycotina</taxon>
        <taxon>Sordariomycetes</taxon>
        <taxon>Sordariomycetidae</taxon>
        <taxon>Diaporthales</taxon>
        <taxon>Cytosporaceae</taxon>
        <taxon>Cytospora</taxon>
    </lineage>
</organism>
<dbReference type="Gene3D" id="1.10.20.120">
    <property type="match status" value="1"/>
</dbReference>
<reference evidence="9 10" key="1">
    <citation type="submission" date="2015-09" db="EMBL/GenBank/DDBJ databases">
        <title>Host preference determinants of Valsa canker pathogens revealed by comparative genomics.</title>
        <authorList>
            <person name="Yin Z."/>
            <person name="Huang L."/>
        </authorList>
    </citation>
    <scope>NUCLEOTIDE SEQUENCE [LARGE SCALE GENOMIC DNA]</scope>
    <source>
        <strain evidence="9 10">SXYLt</strain>
    </source>
</reference>
<evidence type="ECO:0000259" key="8">
    <source>
        <dbReference type="Pfam" id="PF17745"/>
    </source>
</evidence>
<dbReference type="InterPro" id="IPR041195">
    <property type="entry name" value="Rnh202_N"/>
</dbReference>
<feature type="domain" description="Rnh202 triple barrel" evidence="8">
    <location>
        <begin position="42"/>
        <end position="135"/>
    </location>
</feature>
<evidence type="ECO:0000313" key="10">
    <source>
        <dbReference type="Proteomes" id="UP000285146"/>
    </source>
</evidence>
<feature type="domain" description="Ribonuclease H2 subunit B wHTH" evidence="7">
    <location>
        <begin position="138"/>
        <end position="347"/>
    </location>
</feature>
<dbReference type="InterPro" id="IPR040456">
    <property type="entry name" value="RNase_H2_suB"/>
</dbReference>
<evidence type="ECO:0000256" key="6">
    <source>
        <dbReference type="SAM" id="MobiDB-lite"/>
    </source>
</evidence>
<dbReference type="GO" id="GO:0005654">
    <property type="term" value="C:nucleoplasm"/>
    <property type="evidence" value="ECO:0007669"/>
    <property type="project" value="TreeGrafter"/>
</dbReference>
<evidence type="ECO:0000313" key="9">
    <source>
        <dbReference type="EMBL" id="ROW13504.1"/>
    </source>
</evidence>
<dbReference type="CDD" id="cd09270">
    <property type="entry name" value="RNase_H2-B"/>
    <property type="match status" value="1"/>
</dbReference>
<evidence type="ECO:0000256" key="5">
    <source>
        <dbReference type="ARBA" id="ARBA00033464"/>
    </source>
</evidence>
<evidence type="ECO:0000256" key="4">
    <source>
        <dbReference type="ARBA" id="ARBA00024778"/>
    </source>
</evidence>
<dbReference type="PANTHER" id="PTHR13383">
    <property type="entry name" value="RIBONUCLEASE H2 SUBUNIT B"/>
    <property type="match status" value="1"/>
</dbReference>
<accession>A0A423XC39</accession>
<protein>
    <recommendedName>
        <fullName evidence="2">Ribonuclease H2 subunit B</fullName>
    </recommendedName>
    <alternativeName>
        <fullName evidence="5">Ribonuclease HI subunit B</fullName>
    </alternativeName>
</protein>
<evidence type="ECO:0000259" key="7">
    <source>
        <dbReference type="Pfam" id="PF09468"/>
    </source>
</evidence>
<feature type="compositionally biased region" description="Basic and acidic residues" evidence="6">
    <location>
        <begin position="406"/>
        <end position="426"/>
    </location>
</feature>
<dbReference type="STRING" id="1230097.A0A423XC39"/>
<dbReference type="Proteomes" id="UP000285146">
    <property type="component" value="Unassembled WGS sequence"/>
</dbReference>
<evidence type="ECO:0000256" key="3">
    <source>
        <dbReference type="ARBA" id="ARBA00023242"/>
    </source>
</evidence>
<dbReference type="AlphaFoldDB" id="A0A423XC39"/>
<feature type="region of interest" description="Disordered" evidence="6">
    <location>
        <begin position="1"/>
        <end position="39"/>
    </location>
</feature>
<feature type="region of interest" description="Disordered" evidence="6">
    <location>
        <begin position="99"/>
        <end position="119"/>
    </location>
</feature>
<dbReference type="PANTHER" id="PTHR13383:SF11">
    <property type="entry name" value="RIBONUCLEASE H2 SUBUNIT B"/>
    <property type="match status" value="1"/>
</dbReference>